<sequence length="198" mass="20894">MGRVGLARARPANNTAAEGSVDSPTLAFARAAAGCIVLDSRWVASGSMFCHRRNMQNAKRKSQIAKRAVTAPGSATRYSNARPASTSLGAALLLGGVWSCSCALASAGKLEWLSCAHVLRLVPTMGLGPFLRRLADLHRRPRHLLRSLLSSLCPRRACGSENDTLFGLTTCPVDLSVPSDIPACASISNPSTTKHSRG</sequence>
<evidence type="ECO:0000313" key="2">
    <source>
        <dbReference type="EMBL" id="KAF1998427.1"/>
    </source>
</evidence>
<name>A0A6A5WAK2_9PLEO</name>
<reference evidence="2" key="1">
    <citation type="journal article" date="2020" name="Stud. Mycol.">
        <title>101 Dothideomycetes genomes: a test case for predicting lifestyles and emergence of pathogens.</title>
        <authorList>
            <person name="Haridas S."/>
            <person name="Albert R."/>
            <person name="Binder M."/>
            <person name="Bloem J."/>
            <person name="Labutti K."/>
            <person name="Salamov A."/>
            <person name="Andreopoulos B."/>
            <person name="Baker S."/>
            <person name="Barry K."/>
            <person name="Bills G."/>
            <person name="Bluhm B."/>
            <person name="Cannon C."/>
            <person name="Castanera R."/>
            <person name="Culley D."/>
            <person name="Daum C."/>
            <person name="Ezra D."/>
            <person name="Gonzalez J."/>
            <person name="Henrissat B."/>
            <person name="Kuo A."/>
            <person name="Liang C."/>
            <person name="Lipzen A."/>
            <person name="Lutzoni F."/>
            <person name="Magnuson J."/>
            <person name="Mondo S."/>
            <person name="Nolan M."/>
            <person name="Ohm R."/>
            <person name="Pangilinan J."/>
            <person name="Park H.-J."/>
            <person name="Ramirez L."/>
            <person name="Alfaro M."/>
            <person name="Sun H."/>
            <person name="Tritt A."/>
            <person name="Yoshinaga Y."/>
            <person name="Zwiers L.-H."/>
            <person name="Turgeon B."/>
            <person name="Goodwin S."/>
            <person name="Spatafora J."/>
            <person name="Crous P."/>
            <person name="Grigoriev I."/>
        </authorList>
    </citation>
    <scope>NUCLEOTIDE SEQUENCE</scope>
    <source>
        <strain evidence="2">CBS 123094</strain>
    </source>
</reference>
<proteinExistence type="predicted"/>
<dbReference type="EMBL" id="ML977604">
    <property type="protein sequence ID" value="KAF1998427.1"/>
    <property type="molecule type" value="Genomic_DNA"/>
</dbReference>
<evidence type="ECO:0000313" key="3">
    <source>
        <dbReference type="Proteomes" id="UP000799779"/>
    </source>
</evidence>
<accession>A0A6A5WAK2</accession>
<dbReference type="AlphaFoldDB" id="A0A6A5WAK2"/>
<feature type="region of interest" description="Disordered" evidence="1">
    <location>
        <begin position="1"/>
        <end position="20"/>
    </location>
</feature>
<keyword evidence="3" id="KW-1185">Reference proteome</keyword>
<dbReference type="Proteomes" id="UP000799779">
    <property type="component" value="Unassembled WGS sequence"/>
</dbReference>
<gene>
    <name evidence="2" type="ORF">P154DRAFT_252280</name>
</gene>
<protein>
    <submittedName>
        <fullName evidence="2">Uncharacterized protein</fullName>
    </submittedName>
</protein>
<organism evidence="2 3">
    <name type="scientific">Amniculicola lignicola CBS 123094</name>
    <dbReference type="NCBI Taxonomy" id="1392246"/>
    <lineage>
        <taxon>Eukaryota</taxon>
        <taxon>Fungi</taxon>
        <taxon>Dikarya</taxon>
        <taxon>Ascomycota</taxon>
        <taxon>Pezizomycotina</taxon>
        <taxon>Dothideomycetes</taxon>
        <taxon>Pleosporomycetidae</taxon>
        <taxon>Pleosporales</taxon>
        <taxon>Amniculicolaceae</taxon>
        <taxon>Amniculicola</taxon>
    </lineage>
</organism>
<evidence type="ECO:0000256" key="1">
    <source>
        <dbReference type="SAM" id="MobiDB-lite"/>
    </source>
</evidence>